<dbReference type="SMART" id="SM00710">
    <property type="entry name" value="PbH1"/>
    <property type="match status" value="7"/>
</dbReference>
<keyword evidence="2" id="KW-0964">Secreted</keyword>
<feature type="chain" id="PRO_5039584239" description="Right handed beta helix domain-containing protein" evidence="5">
    <location>
        <begin position="19"/>
        <end position="868"/>
    </location>
</feature>
<feature type="domain" description="Right handed beta helix" evidence="6">
    <location>
        <begin position="129"/>
        <end position="280"/>
    </location>
</feature>
<dbReference type="GO" id="GO:0005576">
    <property type="term" value="C:extracellular region"/>
    <property type="evidence" value="ECO:0007669"/>
    <property type="project" value="UniProtKB-SubCell"/>
</dbReference>
<comment type="subcellular location">
    <subcellularLocation>
        <location evidence="1">Secreted</location>
    </subcellularLocation>
</comment>
<dbReference type="InterPro" id="IPR039448">
    <property type="entry name" value="Beta_helix"/>
</dbReference>
<dbReference type="Gene3D" id="2.160.20.10">
    <property type="entry name" value="Single-stranded right-handed beta-helix, Pectin lyase-like"/>
    <property type="match status" value="1"/>
</dbReference>
<dbReference type="InterPro" id="IPR012334">
    <property type="entry name" value="Pectin_lyas_fold"/>
</dbReference>
<evidence type="ECO:0000256" key="4">
    <source>
        <dbReference type="SAM" id="MobiDB-lite"/>
    </source>
</evidence>
<organism evidence="7 8">
    <name type="scientific">Micromonospora jinlongensis</name>
    <dbReference type="NCBI Taxonomy" id="1287877"/>
    <lineage>
        <taxon>Bacteria</taxon>
        <taxon>Bacillati</taxon>
        <taxon>Actinomycetota</taxon>
        <taxon>Actinomycetes</taxon>
        <taxon>Micromonosporales</taxon>
        <taxon>Micromonosporaceae</taxon>
        <taxon>Micromonospora</taxon>
    </lineage>
</organism>
<dbReference type="Pfam" id="PF13229">
    <property type="entry name" value="Beta_helix"/>
    <property type="match status" value="1"/>
</dbReference>
<feature type="signal peptide" evidence="5">
    <location>
        <begin position="1"/>
        <end position="18"/>
    </location>
</feature>
<reference evidence="7 8" key="1">
    <citation type="submission" date="2020-07" db="EMBL/GenBank/DDBJ databases">
        <title>Sequencing the genomes of 1000 actinobacteria strains.</title>
        <authorList>
            <person name="Klenk H.-P."/>
        </authorList>
    </citation>
    <scope>NUCLEOTIDE SEQUENCE [LARGE SCALE GENOMIC DNA]</scope>
    <source>
        <strain evidence="7 8">DSM 45876</strain>
    </source>
</reference>
<dbReference type="InterPro" id="IPR011050">
    <property type="entry name" value="Pectin_lyase_fold/virulence"/>
</dbReference>
<dbReference type="RefSeq" id="WP_179782865.1">
    <property type="nucleotide sequence ID" value="NZ_JACCHK010000001.1"/>
</dbReference>
<sequence>MRRRVLAGLAVVPLFATASLVGPAALATAAAAVEASELYVSKTYCSPTGVQNGSPETPFCTIQAASAVAGPGQTVLVQPGVYQENVSFNRSGTESAPITFRAVYVGQEAVRVGAYQTGAVSGAVMTVSGVHDVVIEGFDVYGAERSDAIVVVDSSRVTLNKITIHSGLSAPTGVEVSGVSDGVTISRGLIQNTSGPAVDLDPGTTNVTVTGNQLIDSGLRTTASPGLTITGNTVVTDCRTGIDLTAGSTGALLRNNIVQTSKSRQACTNLAQASAIRVDNGSASDTTADYNLVDPVSGAPIYTWSGQAHDSLTSFTAATGQGTHDLHADPRLLLTRMNWSEWYGLGSTSPARDSAAADARGTLDTDLLDNSYADDPAIANTGTGSGYRDRGAVEAQGPRETDPQYLRRKAGAGPLDVVAGAGIRSSWPVEQQRAKYAYMFYGSDLSENRYWHVTDSNSVERTFRRGGQICVTITGSQRDLRGGDSYSSHTCTVVGARFMPVTPTRILDTRTGLGTTSKQPVGQDGSIIMPITSLGGVPVADITAVVLNVSVTQPTEPGFLIVYPWLAVPNVSTVNFVPGETVANQVTVPIKSGHIAFTHRGLGQVHLVADLQGVYTTSGSGYASTSPTRVLDTRQGTSGPLAANATRTLDLSSKLPADATAAVLNVTATGPTANGFLTLFPYGASVPTASNLNYVAGQTIPNLVTVPVVNGRVNIRNASSGTTHVVADLAGWFSPSATHTFVPLDPVRVLDTRDGTGRGTVNSPLRAWETFRIQPAVVVAEVCNPACPTPTAVVANLTVTAPTTAGVLIAHPGGQQRPTASNVNFVARETAANATMVGVGTGVDIYNNSSGQTHTIMDQLGYFIGPPA</sequence>
<evidence type="ECO:0000256" key="2">
    <source>
        <dbReference type="ARBA" id="ARBA00022525"/>
    </source>
</evidence>
<evidence type="ECO:0000256" key="5">
    <source>
        <dbReference type="SAM" id="SignalP"/>
    </source>
</evidence>
<accession>A0A7Z0BFW2</accession>
<proteinExistence type="predicted"/>
<dbReference type="SUPFAM" id="SSF51126">
    <property type="entry name" value="Pectin lyase-like"/>
    <property type="match status" value="1"/>
</dbReference>
<evidence type="ECO:0000313" key="8">
    <source>
        <dbReference type="Proteomes" id="UP000523545"/>
    </source>
</evidence>
<evidence type="ECO:0000259" key="6">
    <source>
        <dbReference type="Pfam" id="PF13229"/>
    </source>
</evidence>
<dbReference type="InterPro" id="IPR006626">
    <property type="entry name" value="PbH1"/>
</dbReference>
<evidence type="ECO:0000256" key="3">
    <source>
        <dbReference type="ARBA" id="ARBA00022729"/>
    </source>
</evidence>
<dbReference type="Proteomes" id="UP000523545">
    <property type="component" value="Unassembled WGS sequence"/>
</dbReference>
<dbReference type="AlphaFoldDB" id="A0A7Z0BFW2"/>
<dbReference type="PANTHER" id="PTHR40088:SF2">
    <property type="entry name" value="SECRETED SUGAR HYDROLASE"/>
    <property type="match status" value="1"/>
</dbReference>
<gene>
    <name evidence="7" type="ORF">HNR22_005595</name>
</gene>
<protein>
    <recommendedName>
        <fullName evidence="6">Right handed beta helix domain-containing protein</fullName>
    </recommendedName>
</protein>
<feature type="region of interest" description="Disordered" evidence="4">
    <location>
        <begin position="378"/>
        <end position="403"/>
    </location>
</feature>
<keyword evidence="8" id="KW-1185">Reference proteome</keyword>
<comment type="caution">
    <text evidence="7">The sequence shown here is derived from an EMBL/GenBank/DDBJ whole genome shotgun (WGS) entry which is preliminary data.</text>
</comment>
<dbReference type="GO" id="GO:0016837">
    <property type="term" value="F:carbon-oxygen lyase activity, acting on polysaccharides"/>
    <property type="evidence" value="ECO:0007669"/>
    <property type="project" value="TreeGrafter"/>
</dbReference>
<dbReference type="InterPro" id="IPR052052">
    <property type="entry name" value="Polysaccharide_Lyase_9"/>
</dbReference>
<evidence type="ECO:0000256" key="1">
    <source>
        <dbReference type="ARBA" id="ARBA00004613"/>
    </source>
</evidence>
<dbReference type="PANTHER" id="PTHR40088">
    <property type="entry name" value="PECTATE LYASE (EUROFUNG)"/>
    <property type="match status" value="1"/>
</dbReference>
<evidence type="ECO:0000313" key="7">
    <source>
        <dbReference type="EMBL" id="NYH45868.1"/>
    </source>
</evidence>
<feature type="compositionally biased region" description="Basic and acidic residues" evidence="4">
    <location>
        <begin position="387"/>
        <end position="402"/>
    </location>
</feature>
<name>A0A7Z0BFW2_9ACTN</name>
<keyword evidence="3 5" id="KW-0732">Signal</keyword>
<dbReference type="EMBL" id="JACCHK010000001">
    <property type="protein sequence ID" value="NYH45868.1"/>
    <property type="molecule type" value="Genomic_DNA"/>
</dbReference>